<dbReference type="CDD" id="cd01783">
    <property type="entry name" value="RA2_DAGK-theta"/>
    <property type="match status" value="1"/>
</dbReference>
<keyword evidence="19" id="KW-1185">Reference proteome</keyword>
<dbReference type="PANTHER" id="PTHR11255">
    <property type="entry name" value="DIACYLGLYCEROL KINASE"/>
    <property type="match status" value="1"/>
</dbReference>
<dbReference type="EC" id="2.7.1.107" evidence="13"/>
<dbReference type="PROSITE" id="PS50081">
    <property type="entry name" value="ZF_DAG_PE_2"/>
    <property type="match status" value="3"/>
</dbReference>
<evidence type="ECO:0000313" key="19">
    <source>
        <dbReference type="Proteomes" id="UP000076502"/>
    </source>
</evidence>
<feature type="domain" description="Ras-associating" evidence="17">
    <location>
        <begin position="271"/>
        <end position="334"/>
    </location>
</feature>
<dbReference type="GO" id="GO:0004143">
    <property type="term" value="F:ATP-dependent diacylglycerol kinase activity"/>
    <property type="evidence" value="ECO:0007669"/>
    <property type="project" value="UniProtKB-EC"/>
</dbReference>
<feature type="domain" description="DAGKc" evidence="16">
    <location>
        <begin position="549"/>
        <end position="687"/>
    </location>
</feature>
<comment type="subcellular location">
    <subcellularLocation>
        <location evidence="2">Membrane</location>
    </subcellularLocation>
</comment>
<evidence type="ECO:0000256" key="11">
    <source>
        <dbReference type="ARBA" id="ARBA00022840"/>
    </source>
</evidence>
<dbReference type="FunFam" id="3.30.60.20:FF:000058">
    <property type="entry name" value="Diacylglycerol kinase"/>
    <property type="match status" value="1"/>
</dbReference>
<dbReference type="AlphaFoldDB" id="A0A154NWG2"/>
<evidence type="ECO:0000256" key="9">
    <source>
        <dbReference type="ARBA" id="ARBA00022777"/>
    </source>
</evidence>
<feature type="region of interest" description="Disordered" evidence="14">
    <location>
        <begin position="896"/>
        <end position="922"/>
    </location>
</feature>
<dbReference type="PROSITE" id="PS50146">
    <property type="entry name" value="DAGK"/>
    <property type="match status" value="1"/>
</dbReference>
<feature type="domain" description="Phorbol-ester/DAG-type" evidence="15">
    <location>
        <begin position="13"/>
        <end position="63"/>
    </location>
</feature>
<reference evidence="18 19" key="1">
    <citation type="submission" date="2015-07" db="EMBL/GenBank/DDBJ databases">
        <title>The genome of Dufourea novaeangliae.</title>
        <authorList>
            <person name="Pan H."/>
            <person name="Kapheim K."/>
        </authorList>
    </citation>
    <scope>NUCLEOTIDE SEQUENCE [LARGE SCALE GENOMIC DNA]</scope>
    <source>
        <strain evidence="18">0120121106</strain>
        <tissue evidence="18">Whole body</tissue>
    </source>
</reference>
<dbReference type="GO" id="GO:0005524">
    <property type="term" value="F:ATP binding"/>
    <property type="evidence" value="ECO:0007669"/>
    <property type="project" value="UniProtKB-KW"/>
</dbReference>
<evidence type="ECO:0000256" key="6">
    <source>
        <dbReference type="ARBA" id="ARBA00022737"/>
    </source>
</evidence>
<keyword evidence="6" id="KW-0677">Repeat</keyword>
<evidence type="ECO:0000256" key="7">
    <source>
        <dbReference type="ARBA" id="ARBA00022741"/>
    </source>
</evidence>
<evidence type="ECO:0000256" key="4">
    <source>
        <dbReference type="ARBA" id="ARBA00022679"/>
    </source>
</evidence>
<dbReference type="InterPro" id="IPR037607">
    <property type="entry name" value="DGK"/>
</dbReference>
<evidence type="ECO:0000256" key="10">
    <source>
        <dbReference type="ARBA" id="ARBA00022833"/>
    </source>
</evidence>
<keyword evidence="9 13" id="KW-0418">Kinase</keyword>
<name>A0A154NWG2_DUFNO</name>
<dbReference type="Gene3D" id="2.60.200.40">
    <property type="match status" value="1"/>
</dbReference>
<dbReference type="FunFam" id="3.10.20.90:FF:000200">
    <property type="entry name" value="Diacylglycerol kinase"/>
    <property type="match status" value="1"/>
</dbReference>
<dbReference type="Gene3D" id="3.40.50.10330">
    <property type="entry name" value="Probable inorganic polyphosphate/atp-NAD kinase, domain 1"/>
    <property type="match status" value="1"/>
</dbReference>
<evidence type="ECO:0000259" key="15">
    <source>
        <dbReference type="PROSITE" id="PS50081"/>
    </source>
</evidence>
<dbReference type="FunFam" id="3.40.50.10330:FF:000011">
    <property type="entry name" value="Diacylglycerol kinase"/>
    <property type="match status" value="1"/>
</dbReference>
<dbReference type="SUPFAM" id="SSF57889">
    <property type="entry name" value="Cysteine-rich domain"/>
    <property type="match status" value="3"/>
</dbReference>
<keyword evidence="12" id="KW-0472">Membrane</keyword>
<evidence type="ECO:0000256" key="1">
    <source>
        <dbReference type="ARBA" id="ARBA00001383"/>
    </source>
</evidence>
<dbReference type="SMART" id="SM00046">
    <property type="entry name" value="DAGKc"/>
    <property type="match status" value="1"/>
</dbReference>
<keyword evidence="5" id="KW-0479">Metal-binding</keyword>
<dbReference type="Pfam" id="PF24099">
    <property type="entry name" value="RBD_DGKtheta"/>
    <property type="match status" value="1"/>
</dbReference>
<dbReference type="SMART" id="SM00109">
    <property type="entry name" value="C1"/>
    <property type="match status" value="3"/>
</dbReference>
<feature type="domain" description="Phorbol-ester/DAG-type" evidence="15">
    <location>
        <begin position="142"/>
        <end position="193"/>
    </location>
</feature>
<dbReference type="GO" id="GO:0008270">
    <property type="term" value="F:zinc ion binding"/>
    <property type="evidence" value="ECO:0007669"/>
    <property type="project" value="UniProtKB-KW"/>
</dbReference>
<dbReference type="CDD" id="cd20854">
    <property type="entry name" value="C1_DGKtheta_typeV_rpt3"/>
    <property type="match status" value="1"/>
</dbReference>
<proteinExistence type="inferred from homology"/>
<evidence type="ECO:0000313" key="18">
    <source>
        <dbReference type="EMBL" id="KZC03987.1"/>
    </source>
</evidence>
<dbReference type="GO" id="GO:0016020">
    <property type="term" value="C:membrane"/>
    <property type="evidence" value="ECO:0007669"/>
    <property type="project" value="UniProtKB-SubCell"/>
</dbReference>
<feature type="compositionally biased region" description="Basic and acidic residues" evidence="14">
    <location>
        <begin position="910"/>
        <end position="922"/>
    </location>
</feature>
<dbReference type="EMBL" id="KQ434773">
    <property type="protein sequence ID" value="KZC03987.1"/>
    <property type="molecule type" value="Genomic_DNA"/>
</dbReference>
<dbReference type="InterPro" id="IPR029071">
    <property type="entry name" value="Ubiquitin-like_domsf"/>
</dbReference>
<evidence type="ECO:0000256" key="3">
    <source>
        <dbReference type="ARBA" id="ARBA00009280"/>
    </source>
</evidence>
<dbReference type="InterPro" id="IPR000159">
    <property type="entry name" value="RA_dom"/>
</dbReference>
<evidence type="ECO:0000256" key="2">
    <source>
        <dbReference type="ARBA" id="ARBA00004370"/>
    </source>
</evidence>
<dbReference type="InterPro" id="IPR002219">
    <property type="entry name" value="PKC_DAG/PE"/>
</dbReference>
<dbReference type="STRING" id="178035.A0A154NWG2"/>
<dbReference type="Pfam" id="PF00130">
    <property type="entry name" value="C1_1"/>
    <property type="match status" value="2"/>
</dbReference>
<dbReference type="Gene3D" id="3.30.60.20">
    <property type="match status" value="3"/>
</dbReference>
<sequence>MASVSAETPASHGHSFSKKTFHKPTYCHSCTDMLWGLIQQGYICEVCNFVVHDRCLKAVVSPCSSIAASLIKNPVAHCWSEQKHRRRQFCNVCRKRLDDSLYIHCEICEYFVHTECQDFAVADCKENATYLPGKDLAQVKHTHHWREGNLPSSSKCAVCKKNCFSAECLSGLRCEWCGMTLHSYCYKNIPQECNFGNLKRIYLPPHAVSIPRTEIPMETIIGVQVRRNEVLAREYSCHRCTVLRFCSTKHIGRNTRDPRSPKEKEDKDRGDEEMIKVYDGNNSLRRRIFRVISVPRQATTEQVLTAALHAFHITKDPSNFYLTDLYATDETELCDPTPVLNLSRKEGKRPAVFLRFKDSETGEVRVYPGKLQVSDSFCIVPVAETTTVADLIEEALQKFGLENFKSEDYRCSEILLDRGVTEKVLTREEKPWEIVKQLGKDSIRQMELMRFYLQLKQDPHGPNLALFVGNLPVNQPERIYENILTELLGKENKFSSIGTIYYEYGSMVIIYEDANKAVRALYTLQESKYEDKHLLVMPLPSIEPTMVPSDVQPLLVFVNVKSGGCQGLQLISSFRKLLNPYQVFDLDNGGPLPGLYVFRHIRDYKILVCGGDGTIGWVLQCLDNVGQDSECSSPACAIVPLGTGNDLARVLCWGSGYTGDEDPLNLLRDVIDAEESQLDRWTVVFHTEEKEDKQLSNNPGGAGATNEDNTQIYVMNNYFGIGVDAELCLAFHKAREENPDKFRSRFRNKGMYVTMALRQMVKKTACKDLHTKIRLEVDGRLVELPQVEGIIILNILSWGSGANPWGPDTKVDQFYTPNHWDGILEVVGVTGVLHLGQIQSSIRGGMRIAQGGHIKIHLQSDIPVQVDGEPWIQSAGDIVVLKSALTATMLKKNKIKRRNTEPSIPPANGEEGKSTDECTTKT</sequence>
<dbReference type="PROSITE" id="PS00479">
    <property type="entry name" value="ZF_DAG_PE_1"/>
    <property type="match status" value="2"/>
</dbReference>
<dbReference type="CDD" id="cd20803">
    <property type="entry name" value="C1_DGKtheta_typeV_rpt1"/>
    <property type="match status" value="1"/>
</dbReference>
<dbReference type="GO" id="GO:0003676">
    <property type="term" value="F:nucleic acid binding"/>
    <property type="evidence" value="ECO:0007669"/>
    <property type="project" value="InterPro"/>
</dbReference>
<dbReference type="InterPro" id="IPR001206">
    <property type="entry name" value="Diacylglycerol_kinase_cat_dom"/>
</dbReference>
<evidence type="ECO:0000256" key="12">
    <source>
        <dbReference type="ARBA" id="ARBA00023136"/>
    </source>
</evidence>
<dbReference type="OrthoDB" id="242257at2759"/>
<dbReference type="Pfam" id="PF00609">
    <property type="entry name" value="DAGK_acc"/>
    <property type="match status" value="1"/>
</dbReference>
<dbReference type="CDD" id="cd17111">
    <property type="entry name" value="RA1_DAGK-theta"/>
    <property type="match status" value="1"/>
</dbReference>
<dbReference type="Proteomes" id="UP000076502">
    <property type="component" value="Unassembled WGS sequence"/>
</dbReference>
<dbReference type="InterPro" id="IPR035979">
    <property type="entry name" value="RBD_domain_sf"/>
</dbReference>
<dbReference type="InterPro" id="IPR017438">
    <property type="entry name" value="ATP-NAD_kinase_N"/>
</dbReference>
<evidence type="ECO:0000259" key="16">
    <source>
        <dbReference type="PROSITE" id="PS50146"/>
    </source>
</evidence>
<dbReference type="SMART" id="SM00314">
    <property type="entry name" value="RA"/>
    <property type="match status" value="2"/>
</dbReference>
<evidence type="ECO:0000256" key="13">
    <source>
        <dbReference type="RuleBase" id="RU361128"/>
    </source>
</evidence>
<keyword evidence="7 13" id="KW-0547">Nucleotide-binding</keyword>
<organism evidence="18 19">
    <name type="scientific">Dufourea novaeangliae</name>
    <name type="common">Sweat bee</name>
    <dbReference type="NCBI Taxonomy" id="178035"/>
    <lineage>
        <taxon>Eukaryota</taxon>
        <taxon>Metazoa</taxon>
        <taxon>Ecdysozoa</taxon>
        <taxon>Arthropoda</taxon>
        <taxon>Hexapoda</taxon>
        <taxon>Insecta</taxon>
        <taxon>Pterygota</taxon>
        <taxon>Neoptera</taxon>
        <taxon>Endopterygota</taxon>
        <taxon>Hymenoptera</taxon>
        <taxon>Apocrita</taxon>
        <taxon>Aculeata</taxon>
        <taxon>Apoidea</taxon>
        <taxon>Anthophila</taxon>
        <taxon>Halictidae</taxon>
        <taxon>Rophitinae</taxon>
        <taxon>Dufourea</taxon>
    </lineage>
</organism>
<evidence type="ECO:0000256" key="8">
    <source>
        <dbReference type="ARBA" id="ARBA00022771"/>
    </source>
</evidence>
<dbReference type="FunFam" id="2.60.200.40:FF:000004">
    <property type="entry name" value="Diacylglycerol kinase"/>
    <property type="match status" value="1"/>
</dbReference>
<evidence type="ECO:0000256" key="5">
    <source>
        <dbReference type="ARBA" id="ARBA00022723"/>
    </source>
</evidence>
<evidence type="ECO:0000256" key="14">
    <source>
        <dbReference type="SAM" id="MobiDB-lite"/>
    </source>
</evidence>
<dbReference type="Gene3D" id="3.10.20.90">
    <property type="entry name" value="Phosphatidylinositol 3-kinase Catalytic Subunit, Chain A, domain 1"/>
    <property type="match status" value="1"/>
</dbReference>
<dbReference type="PANTHER" id="PTHR11255:SF54">
    <property type="entry name" value="DIACYLGLYCEROL KINASE THETA"/>
    <property type="match status" value="1"/>
</dbReference>
<dbReference type="SUPFAM" id="SSF54236">
    <property type="entry name" value="Ubiquitin-like"/>
    <property type="match status" value="2"/>
</dbReference>
<dbReference type="Pfam" id="PF00781">
    <property type="entry name" value="DAGK_cat"/>
    <property type="match status" value="1"/>
</dbReference>
<keyword evidence="8" id="KW-0863">Zinc-finger</keyword>
<feature type="domain" description="Phorbol-ester/DAG-type" evidence="15">
    <location>
        <begin position="76"/>
        <end position="124"/>
    </location>
</feature>
<dbReference type="PRINTS" id="PR00008">
    <property type="entry name" value="DAGPEDOMAIN"/>
</dbReference>
<keyword evidence="11 13" id="KW-0067">ATP-binding</keyword>
<dbReference type="InterPro" id="IPR016064">
    <property type="entry name" value="NAD/diacylglycerol_kinase_sf"/>
</dbReference>
<evidence type="ECO:0000259" key="17">
    <source>
        <dbReference type="PROSITE" id="PS50200"/>
    </source>
</evidence>
<comment type="catalytic activity">
    <reaction evidence="1 13">
        <text>a 1,2-diacyl-sn-glycerol + ATP = a 1,2-diacyl-sn-glycero-3-phosphate + ADP + H(+)</text>
        <dbReference type="Rhea" id="RHEA:10272"/>
        <dbReference type="ChEBI" id="CHEBI:15378"/>
        <dbReference type="ChEBI" id="CHEBI:17815"/>
        <dbReference type="ChEBI" id="CHEBI:30616"/>
        <dbReference type="ChEBI" id="CHEBI:58608"/>
        <dbReference type="ChEBI" id="CHEBI:456216"/>
        <dbReference type="EC" id="2.7.1.107"/>
    </reaction>
</comment>
<dbReference type="InterPro" id="IPR046349">
    <property type="entry name" value="C1-like_sf"/>
</dbReference>
<keyword evidence="4 13" id="KW-0808">Transferase</keyword>
<dbReference type="GO" id="GO:0007200">
    <property type="term" value="P:phospholipase C-activating G protein-coupled receptor signaling pathway"/>
    <property type="evidence" value="ECO:0007669"/>
    <property type="project" value="InterPro"/>
</dbReference>
<dbReference type="CDD" id="cd20804">
    <property type="entry name" value="C1_DGKtheta_typeV_rpt2"/>
    <property type="match status" value="1"/>
</dbReference>
<protein>
    <recommendedName>
        <fullName evidence="13">Diacylglycerol kinase</fullName>
        <shortName evidence="13">DAG kinase</shortName>
        <ecNumber evidence="13">2.7.1.107</ecNumber>
    </recommendedName>
</protein>
<dbReference type="InterPro" id="IPR020454">
    <property type="entry name" value="DAG/PE-bd"/>
</dbReference>
<dbReference type="FunFam" id="3.30.60.20:FF:000002">
    <property type="entry name" value="Diacylglycerol kinase"/>
    <property type="match status" value="1"/>
</dbReference>
<dbReference type="SUPFAM" id="SSF54928">
    <property type="entry name" value="RNA-binding domain, RBD"/>
    <property type="match status" value="1"/>
</dbReference>
<feature type="domain" description="Ras-associating" evidence="17">
    <location>
        <begin position="360"/>
        <end position="458"/>
    </location>
</feature>
<dbReference type="Pfam" id="PF00788">
    <property type="entry name" value="RA"/>
    <property type="match status" value="2"/>
</dbReference>
<comment type="similarity">
    <text evidence="3 13">Belongs to the eukaryotic diacylglycerol kinase family.</text>
</comment>
<dbReference type="PROSITE" id="PS50200">
    <property type="entry name" value="RA"/>
    <property type="match status" value="2"/>
</dbReference>
<accession>A0A154NWG2</accession>
<keyword evidence="10" id="KW-0862">Zinc</keyword>
<dbReference type="SUPFAM" id="SSF111331">
    <property type="entry name" value="NAD kinase/diacylglycerol kinase-like"/>
    <property type="match status" value="1"/>
</dbReference>
<dbReference type="InterPro" id="IPR056392">
    <property type="entry name" value="DGKtheta_RBD"/>
</dbReference>
<dbReference type="SMART" id="SM00045">
    <property type="entry name" value="DAGKa"/>
    <property type="match status" value="1"/>
</dbReference>
<dbReference type="InterPro" id="IPR000756">
    <property type="entry name" value="Diacylglycerol_kin_accessory"/>
</dbReference>
<gene>
    <name evidence="18" type="ORF">WN55_01247</name>
</gene>